<organism evidence="1 2">
    <name type="scientific">Tritrichomonas foetus</name>
    <dbReference type="NCBI Taxonomy" id="1144522"/>
    <lineage>
        <taxon>Eukaryota</taxon>
        <taxon>Metamonada</taxon>
        <taxon>Parabasalia</taxon>
        <taxon>Tritrichomonadida</taxon>
        <taxon>Tritrichomonadidae</taxon>
        <taxon>Tritrichomonas</taxon>
    </lineage>
</organism>
<keyword evidence="2" id="KW-1185">Reference proteome</keyword>
<accession>A0A1J4K4Q8</accession>
<comment type="caution">
    <text evidence="1">The sequence shown here is derived from an EMBL/GenBank/DDBJ whole genome shotgun (WGS) entry which is preliminary data.</text>
</comment>
<name>A0A1J4K4Q8_9EUKA</name>
<dbReference type="AlphaFoldDB" id="A0A1J4K4Q8"/>
<gene>
    <name evidence="1" type="ORF">TRFO_25547</name>
</gene>
<proteinExistence type="predicted"/>
<reference evidence="1" key="1">
    <citation type="submission" date="2016-10" db="EMBL/GenBank/DDBJ databases">
        <authorList>
            <person name="Benchimol M."/>
            <person name="Almeida L.G."/>
            <person name="Vasconcelos A.T."/>
            <person name="Perreira-Neves A."/>
            <person name="Rosa I.A."/>
            <person name="Tasca T."/>
            <person name="Bogo M.R."/>
            <person name="de Souza W."/>
        </authorList>
    </citation>
    <scope>NUCLEOTIDE SEQUENCE [LARGE SCALE GENOMIC DNA]</scope>
    <source>
        <strain evidence="1">K</strain>
    </source>
</reference>
<dbReference type="RefSeq" id="XP_068359569.1">
    <property type="nucleotide sequence ID" value="XM_068504425.1"/>
</dbReference>
<sequence>MSHQQTYQKLVKKARKKEHYSYIIHDDYVNDCGEFLITKFTNYYLLVKENATLQFRTKYFDKSSNDLIFRFTRKEPFSIPGDKDYLRDPNIYIQLIQKFDNDPIFQAYLANIFLPSINLFYSSRIFLERGEAFIKTLMELHLSTHKHFIFLVAGRFIINSVFQDALRNDFIRNKALHENNEINVKDEMSDCILLFTLFFQCLHKTTKYQLNILKFIIQNSYENGVEFISQYVLSPIVESWEYSPFFVGTNILYEYENPDTMKGKCQLLEDLSNLTYSSDPYFFNEFFKEFLKSEILYQDPILLSKQFNHKYLYWRLSFADLIIFKYLSQISANNEINIQEFSYDQMFDLPTKSILYQFKEEWNEKEQKMNDDFSIPPEYKNDYSGLIKAFLKAKKLAVDPFDYYEKMVTDDISRINAMNIYINKLNHLPEIKKQVTSRLDTSKLLLNEIKATKALTLPILLKYLFKFNILTINPSDNLDQILEIVINKCNDYFYDFFIIAYNSNIDKAKISQIFMKYLNDEKSDSSKFIEFFNSNGISIDFSNSTDYQIIFYTTFLEKLLHSFFIYTLSKIDMISLPDEFTQFKTDDVEENEEIKEFYEIIHIGQFLCSSIQSGWNRNFGLFLYHFREIHKIIFQFDVFDIHSYLFNSFVSSSRQTICLKFIEVVSLITTIRKETGKQALRCTSKYEKIISLFEKIKST</sequence>
<evidence type="ECO:0000313" key="1">
    <source>
        <dbReference type="EMBL" id="OHT06433.1"/>
    </source>
</evidence>
<dbReference type="GeneID" id="94839129"/>
<dbReference type="EMBL" id="MLAK01000726">
    <property type="protein sequence ID" value="OHT06433.1"/>
    <property type="molecule type" value="Genomic_DNA"/>
</dbReference>
<evidence type="ECO:0000313" key="2">
    <source>
        <dbReference type="Proteomes" id="UP000179807"/>
    </source>
</evidence>
<dbReference type="VEuPathDB" id="TrichDB:TRFO_25547"/>
<dbReference type="Proteomes" id="UP000179807">
    <property type="component" value="Unassembled WGS sequence"/>
</dbReference>
<protein>
    <submittedName>
        <fullName evidence="1">Uncharacterized protein</fullName>
    </submittedName>
</protein>